<dbReference type="PANTHER" id="PTHR40455:SF1">
    <property type="entry name" value="ANTITOXIN HIGA"/>
    <property type="match status" value="1"/>
</dbReference>
<dbReference type="GO" id="GO:0006355">
    <property type="term" value="P:regulation of DNA-templated transcription"/>
    <property type="evidence" value="ECO:0007669"/>
    <property type="project" value="InterPro"/>
</dbReference>
<dbReference type="PANTHER" id="PTHR40455">
    <property type="entry name" value="ANTITOXIN HIGA"/>
    <property type="match status" value="1"/>
</dbReference>
<protein>
    <submittedName>
        <fullName evidence="1">Transcriptional regulator</fullName>
    </submittedName>
</protein>
<dbReference type="GO" id="GO:0001046">
    <property type="term" value="F:core promoter sequence-specific DNA binding"/>
    <property type="evidence" value="ECO:0007669"/>
    <property type="project" value="TreeGrafter"/>
</dbReference>
<dbReference type="Gene3D" id="1.10.260.40">
    <property type="entry name" value="lambda repressor-like DNA-binding domains"/>
    <property type="match status" value="1"/>
</dbReference>
<dbReference type="InterPro" id="IPR039060">
    <property type="entry name" value="Antitox_HigA"/>
</dbReference>
<dbReference type="EMBL" id="CP063145">
    <property type="protein sequence ID" value="QOR74839.1"/>
    <property type="molecule type" value="Genomic_DNA"/>
</dbReference>
<dbReference type="AlphaFoldDB" id="A0A7M1T4U8"/>
<name>A0A7M1T4U8_9FLAO</name>
<gene>
    <name evidence="1" type="ORF">IMZ16_04395</name>
</gene>
<proteinExistence type="predicted"/>
<dbReference type="Proteomes" id="UP000593605">
    <property type="component" value="Chromosome"/>
</dbReference>
<organism evidence="1 2">
    <name type="scientific">Cruoricaptor ignavus</name>
    <dbReference type="NCBI Taxonomy" id="1118202"/>
    <lineage>
        <taxon>Bacteria</taxon>
        <taxon>Pseudomonadati</taxon>
        <taxon>Bacteroidota</taxon>
        <taxon>Flavobacteriia</taxon>
        <taxon>Flavobacteriales</taxon>
        <taxon>Weeksellaceae</taxon>
        <taxon>Cruoricaptor</taxon>
    </lineage>
</organism>
<evidence type="ECO:0000313" key="1">
    <source>
        <dbReference type="EMBL" id="QOR74839.1"/>
    </source>
</evidence>
<accession>A0A7M1T4U8</accession>
<reference evidence="1 2" key="1">
    <citation type="submission" date="2020-10" db="EMBL/GenBank/DDBJ databases">
        <title>Complete genome of Cruoricapor ignavus strain M1214 isolated from the blood culture of a febrile patient.</title>
        <authorList>
            <person name="Guglielmino C.J.D."/>
        </authorList>
    </citation>
    <scope>NUCLEOTIDE SEQUENCE [LARGE SCALE GENOMIC DNA]</scope>
    <source>
        <strain evidence="1 2">M1214</strain>
    </source>
</reference>
<dbReference type="InterPro" id="IPR010982">
    <property type="entry name" value="Lambda_DNA-bd_dom_sf"/>
</dbReference>
<sequence>MIKPIRTEKEYDEALEKAYHLIQKRPQESSEEFDELEVLSVLIKNYEDTHFSIPKPHPIEAIKFRMEQMNMAESDLNKILGNRSRKSEIFSGKRRLSLGMIRKLNKELKIPAETLIQEY</sequence>
<dbReference type="SUPFAM" id="SSF47413">
    <property type="entry name" value="lambda repressor-like DNA-binding domains"/>
    <property type="match status" value="1"/>
</dbReference>
<dbReference type="KEGG" id="civ:IMZ16_04395"/>
<evidence type="ECO:0000313" key="2">
    <source>
        <dbReference type="Proteomes" id="UP000593605"/>
    </source>
</evidence>